<gene>
    <name evidence="2" type="ORF">CNF02_10650</name>
</gene>
<evidence type="ECO:0000256" key="1">
    <source>
        <dbReference type="SAM" id="Phobius"/>
    </source>
</evidence>
<keyword evidence="1" id="KW-0812">Transmembrane</keyword>
<protein>
    <recommendedName>
        <fullName evidence="4">DUF2214 domain-containing protein</fullName>
    </recommendedName>
</protein>
<dbReference type="EMBL" id="NTJZ01000012">
    <property type="protein sequence ID" value="PDH32929.1"/>
    <property type="molecule type" value="Genomic_DNA"/>
</dbReference>
<evidence type="ECO:0008006" key="4">
    <source>
        <dbReference type="Google" id="ProtNLM"/>
    </source>
</evidence>
<feature type="transmembrane region" description="Helical" evidence="1">
    <location>
        <begin position="22"/>
        <end position="45"/>
    </location>
</feature>
<feature type="transmembrane region" description="Helical" evidence="1">
    <location>
        <begin position="137"/>
        <end position="156"/>
    </location>
</feature>
<feature type="transmembrane region" description="Helical" evidence="1">
    <location>
        <begin position="97"/>
        <end position="116"/>
    </location>
</feature>
<name>A0A2A5W8W6_9GAMM</name>
<organism evidence="2 3">
    <name type="scientific">OM182 bacterium MED-G28</name>
    <dbReference type="NCBI Taxonomy" id="1986256"/>
    <lineage>
        <taxon>Bacteria</taxon>
        <taxon>Pseudomonadati</taxon>
        <taxon>Pseudomonadota</taxon>
        <taxon>Gammaproteobacteria</taxon>
        <taxon>OMG group</taxon>
        <taxon>OM182 clade</taxon>
    </lineage>
</organism>
<feature type="transmembrane region" description="Helical" evidence="1">
    <location>
        <begin position="65"/>
        <end position="85"/>
    </location>
</feature>
<comment type="caution">
    <text evidence="2">The sequence shown here is derived from an EMBL/GenBank/DDBJ whole genome shotgun (WGS) entry which is preliminary data.</text>
</comment>
<keyword evidence="1" id="KW-1133">Transmembrane helix</keyword>
<dbReference type="Proteomes" id="UP000219329">
    <property type="component" value="Unassembled WGS sequence"/>
</dbReference>
<sequence length="162" mass="18198">MLEFFAEHIIDSALTQWIQATYWLWPIMEITHFIGLSLLLGGLIIIDLRMAGFFRSIDPAATHRLLPAVMLGFNLNLITGILFFFGDPMRYSINIGFQIKIVLIVIAGINAGLYHWKVDPILSTMDRNSESPPIAKFVAFTSLFAWISVLLLGRLIPYVGTG</sequence>
<accession>A0A2A5W8W6</accession>
<dbReference type="AlphaFoldDB" id="A0A2A5W8W6"/>
<evidence type="ECO:0000313" key="3">
    <source>
        <dbReference type="Proteomes" id="UP000219329"/>
    </source>
</evidence>
<reference evidence="2 3" key="1">
    <citation type="submission" date="2017-08" db="EMBL/GenBank/DDBJ databases">
        <title>Fine stratification of microbial communities through a metagenomic profile of the photic zone.</title>
        <authorList>
            <person name="Haro-Moreno J.M."/>
            <person name="Lopez-Perez M."/>
            <person name="De La Torre J."/>
            <person name="Picazo A."/>
            <person name="Camacho A."/>
            <person name="Rodriguez-Valera F."/>
        </authorList>
    </citation>
    <scope>NUCLEOTIDE SEQUENCE [LARGE SCALE GENOMIC DNA]</scope>
    <source>
        <strain evidence="2">MED-G28</strain>
    </source>
</reference>
<evidence type="ECO:0000313" key="2">
    <source>
        <dbReference type="EMBL" id="PDH32929.1"/>
    </source>
</evidence>
<proteinExistence type="predicted"/>
<keyword evidence="1" id="KW-0472">Membrane</keyword>